<dbReference type="InterPro" id="IPR042185">
    <property type="entry name" value="Serpin_sf_2"/>
</dbReference>
<dbReference type="Gene3D" id="2.30.39.10">
    <property type="entry name" value="Alpha-1-antitrypsin, domain 1"/>
    <property type="match status" value="1"/>
</dbReference>
<dbReference type="Proteomes" id="UP000663880">
    <property type="component" value="Unassembled WGS sequence"/>
</dbReference>
<reference evidence="8" key="1">
    <citation type="submission" date="2021-02" db="EMBL/GenBank/DDBJ databases">
        <authorList>
            <person name="Steward A R."/>
        </authorList>
    </citation>
    <scope>NUCLEOTIDE SEQUENCE</scope>
</reference>
<comment type="caution">
    <text evidence="8">The sequence shown here is derived from an EMBL/GenBank/DDBJ whole genome shotgun (WGS) entry which is preliminary data.</text>
</comment>
<sequence length="229" mass="25963">MSKYIFALLLAGLICTINCDSSSSSDESDEQRRMRNDFDQGNDDFTANFLYDVIDEKPNVSVIMSPFSVLFLLSQLALYAKGKTYEQLANLLNLNRRNDIRSTIPQYLDEINSQRNVIFSLVERVFGSIDYPFSKSFKQDTKHTFQAQSRNLEFSEPEEAAKEINSCVSSQTNNLIKDLISPSALDESTRLVLTDAIYFKGSWKSPFKEKRTNPKPSTEYTIKGGSVAL</sequence>
<dbReference type="PANTHER" id="PTHR11461:SF211">
    <property type="entry name" value="GH10112P-RELATED"/>
    <property type="match status" value="1"/>
</dbReference>
<evidence type="ECO:0000256" key="4">
    <source>
        <dbReference type="RuleBase" id="RU000411"/>
    </source>
</evidence>
<dbReference type="InterPro" id="IPR036186">
    <property type="entry name" value="Serpin_sf"/>
</dbReference>
<protein>
    <recommendedName>
        <fullName evidence="7">Serpin domain-containing protein</fullName>
    </recommendedName>
</protein>
<evidence type="ECO:0000256" key="1">
    <source>
        <dbReference type="ARBA" id="ARBA00009500"/>
    </source>
</evidence>
<keyword evidence="2" id="KW-0646">Protease inhibitor</keyword>
<feature type="chain" id="PRO_5032686011" description="Serpin domain-containing protein" evidence="6">
    <location>
        <begin position="20"/>
        <end position="229"/>
    </location>
</feature>
<dbReference type="AlphaFoldDB" id="A0A821MZT3"/>
<dbReference type="SUPFAM" id="SSF56574">
    <property type="entry name" value="Serpins"/>
    <property type="match status" value="1"/>
</dbReference>
<dbReference type="InterPro" id="IPR023796">
    <property type="entry name" value="Serpin_dom"/>
</dbReference>
<dbReference type="SMART" id="SM00093">
    <property type="entry name" value="SERPIN"/>
    <property type="match status" value="1"/>
</dbReference>
<dbReference type="OrthoDB" id="5945029at2759"/>
<keyword evidence="6" id="KW-0732">Signal</keyword>
<keyword evidence="3" id="KW-0722">Serine protease inhibitor</keyword>
<dbReference type="Gene3D" id="3.30.497.10">
    <property type="entry name" value="Antithrombin, subunit I, domain 2"/>
    <property type="match status" value="1"/>
</dbReference>
<keyword evidence="9" id="KW-1185">Reference proteome</keyword>
<comment type="similarity">
    <text evidence="1 4">Belongs to the serpin family.</text>
</comment>
<evidence type="ECO:0000256" key="3">
    <source>
        <dbReference type="ARBA" id="ARBA00022900"/>
    </source>
</evidence>
<feature type="region of interest" description="Disordered" evidence="5">
    <location>
        <begin position="210"/>
        <end position="229"/>
    </location>
</feature>
<dbReference type="InterPro" id="IPR000215">
    <property type="entry name" value="Serpin_fam"/>
</dbReference>
<dbReference type="EMBL" id="CAJOBZ010000004">
    <property type="protein sequence ID" value="CAF4776573.1"/>
    <property type="molecule type" value="Genomic_DNA"/>
</dbReference>
<evidence type="ECO:0000313" key="9">
    <source>
        <dbReference type="Proteomes" id="UP000663880"/>
    </source>
</evidence>
<dbReference type="Pfam" id="PF00079">
    <property type="entry name" value="Serpin"/>
    <property type="match status" value="1"/>
</dbReference>
<feature type="signal peptide" evidence="6">
    <location>
        <begin position="1"/>
        <end position="19"/>
    </location>
</feature>
<feature type="domain" description="Serpin" evidence="7">
    <location>
        <begin position="47"/>
        <end position="228"/>
    </location>
</feature>
<organism evidence="8 9">
    <name type="scientific">Pieris macdunnoughi</name>
    <dbReference type="NCBI Taxonomy" id="345717"/>
    <lineage>
        <taxon>Eukaryota</taxon>
        <taxon>Metazoa</taxon>
        <taxon>Ecdysozoa</taxon>
        <taxon>Arthropoda</taxon>
        <taxon>Hexapoda</taxon>
        <taxon>Insecta</taxon>
        <taxon>Pterygota</taxon>
        <taxon>Neoptera</taxon>
        <taxon>Endopterygota</taxon>
        <taxon>Lepidoptera</taxon>
        <taxon>Glossata</taxon>
        <taxon>Ditrysia</taxon>
        <taxon>Papilionoidea</taxon>
        <taxon>Pieridae</taxon>
        <taxon>Pierinae</taxon>
        <taxon>Pieris</taxon>
    </lineage>
</organism>
<name>A0A821MZT3_9NEOP</name>
<evidence type="ECO:0000313" key="8">
    <source>
        <dbReference type="EMBL" id="CAF4776573.1"/>
    </source>
</evidence>
<evidence type="ECO:0000256" key="2">
    <source>
        <dbReference type="ARBA" id="ARBA00022690"/>
    </source>
</evidence>
<dbReference type="GO" id="GO:0004867">
    <property type="term" value="F:serine-type endopeptidase inhibitor activity"/>
    <property type="evidence" value="ECO:0007669"/>
    <property type="project" value="UniProtKB-KW"/>
</dbReference>
<dbReference type="InterPro" id="IPR042178">
    <property type="entry name" value="Serpin_sf_1"/>
</dbReference>
<proteinExistence type="inferred from homology"/>
<dbReference type="PANTHER" id="PTHR11461">
    <property type="entry name" value="SERINE PROTEASE INHIBITOR, SERPIN"/>
    <property type="match status" value="1"/>
</dbReference>
<evidence type="ECO:0000256" key="6">
    <source>
        <dbReference type="SAM" id="SignalP"/>
    </source>
</evidence>
<evidence type="ECO:0000259" key="7">
    <source>
        <dbReference type="SMART" id="SM00093"/>
    </source>
</evidence>
<evidence type="ECO:0000256" key="5">
    <source>
        <dbReference type="SAM" id="MobiDB-lite"/>
    </source>
</evidence>
<accession>A0A821MZT3</accession>
<dbReference type="GO" id="GO:0005615">
    <property type="term" value="C:extracellular space"/>
    <property type="evidence" value="ECO:0007669"/>
    <property type="project" value="InterPro"/>
</dbReference>
<gene>
    <name evidence="8" type="ORF">PMACD_LOCUS2110</name>
</gene>